<feature type="signal peptide" evidence="1">
    <location>
        <begin position="1"/>
        <end position="22"/>
    </location>
</feature>
<dbReference type="RefSeq" id="WP_058745381.1">
    <property type="nucleotide sequence ID" value="NZ_LDTF01000041.1"/>
</dbReference>
<dbReference type="EMBL" id="LDTF01000041">
    <property type="protein sequence ID" value="KTT98578.1"/>
    <property type="molecule type" value="Genomic_DNA"/>
</dbReference>
<accession>A0A147IT29</accession>
<evidence type="ECO:0000256" key="1">
    <source>
        <dbReference type="SAM" id="SignalP"/>
    </source>
</evidence>
<feature type="chain" id="PRO_5007548877" description="Lipoprotein" evidence="1">
    <location>
        <begin position="23"/>
        <end position="222"/>
    </location>
</feature>
<dbReference type="AlphaFoldDB" id="A0A147IT29"/>
<protein>
    <recommendedName>
        <fullName evidence="4">Lipoprotein</fullName>
    </recommendedName>
</protein>
<sequence length="222" mass="23284">MMTKITATAALVLLTACGSASVAEQEAAAQTRTVAAPLTIAGIRIGMTAPEVQATLARTGWKIETSAGEDWAATVDHEAKRQRDVFPIEEPKQGVAVLNAAKGDESLIVEFQPMPTGDAVKVVKYVAPAAGRTPEQIAAEMVKRYGTPGFSQIVGSTYEASWCTGGDRCRQIWGNPHEGLAAKLDVYGKLNVSLSQGVVAERAWQNAVSRAVGGGAAPKSSF</sequence>
<gene>
    <name evidence="2" type="ORF">NS355_08880</name>
</gene>
<comment type="caution">
    <text evidence="2">The sequence shown here is derived from an EMBL/GenBank/DDBJ whole genome shotgun (WGS) entry which is preliminary data.</text>
</comment>
<evidence type="ECO:0000313" key="2">
    <source>
        <dbReference type="EMBL" id="KTT98578.1"/>
    </source>
</evidence>
<dbReference type="PATRIC" id="fig|172044.3.peg.1709"/>
<dbReference type="PROSITE" id="PS51257">
    <property type="entry name" value="PROKAR_LIPOPROTEIN"/>
    <property type="match status" value="1"/>
</dbReference>
<reference evidence="2 3" key="1">
    <citation type="journal article" date="2016" name="Front. Microbiol.">
        <title>Genomic Resource of Rice Seed Associated Bacteria.</title>
        <authorList>
            <person name="Midha S."/>
            <person name="Bansal K."/>
            <person name="Sharma S."/>
            <person name="Kumar N."/>
            <person name="Patil P.P."/>
            <person name="Chaudhry V."/>
            <person name="Patil P.B."/>
        </authorList>
    </citation>
    <scope>NUCLEOTIDE SEQUENCE [LARGE SCALE GENOMIC DNA]</scope>
    <source>
        <strain evidence="2 3">NS355</strain>
    </source>
</reference>
<name>A0A147IT29_9SPHN</name>
<evidence type="ECO:0000313" key="3">
    <source>
        <dbReference type="Proteomes" id="UP000073923"/>
    </source>
</evidence>
<evidence type="ECO:0008006" key="4">
    <source>
        <dbReference type="Google" id="ProtNLM"/>
    </source>
</evidence>
<organism evidence="2 3">
    <name type="scientific">Sphingomonas yabuuchiae</name>
    <dbReference type="NCBI Taxonomy" id="172044"/>
    <lineage>
        <taxon>Bacteria</taxon>
        <taxon>Pseudomonadati</taxon>
        <taxon>Pseudomonadota</taxon>
        <taxon>Alphaproteobacteria</taxon>
        <taxon>Sphingomonadales</taxon>
        <taxon>Sphingomonadaceae</taxon>
        <taxon>Sphingomonas</taxon>
    </lineage>
</organism>
<dbReference type="Proteomes" id="UP000073923">
    <property type="component" value="Unassembled WGS sequence"/>
</dbReference>
<keyword evidence="1" id="KW-0732">Signal</keyword>
<dbReference type="OrthoDB" id="7557487at2"/>
<proteinExistence type="predicted"/>